<reference evidence="2" key="1">
    <citation type="submission" date="2022-10" db="EMBL/GenBank/DDBJ databases">
        <title>Chitinophaga sp. nov., isolated from soil.</title>
        <authorList>
            <person name="Jeon C.O."/>
        </authorList>
    </citation>
    <scope>NUCLEOTIDE SEQUENCE</scope>
    <source>
        <strain evidence="2">R8</strain>
    </source>
</reference>
<organism evidence="2 3">
    <name type="scientific">Chitinophaga horti</name>
    <dbReference type="NCBI Taxonomy" id="2920382"/>
    <lineage>
        <taxon>Bacteria</taxon>
        <taxon>Pseudomonadati</taxon>
        <taxon>Bacteroidota</taxon>
        <taxon>Chitinophagia</taxon>
        <taxon>Chitinophagales</taxon>
        <taxon>Chitinophagaceae</taxon>
        <taxon>Chitinophaga</taxon>
    </lineage>
</organism>
<dbReference type="GO" id="GO:0003677">
    <property type="term" value="F:DNA binding"/>
    <property type="evidence" value="ECO:0007669"/>
    <property type="project" value="UniProtKB-KW"/>
</dbReference>
<dbReference type="PANTHER" id="PTHR37299">
    <property type="entry name" value="TRANSCRIPTIONAL REGULATOR-RELATED"/>
    <property type="match status" value="1"/>
</dbReference>
<keyword evidence="2" id="KW-0238">DNA-binding</keyword>
<feature type="domain" description="HTH LytTR-type" evidence="1">
    <location>
        <begin position="41"/>
        <end position="148"/>
    </location>
</feature>
<proteinExistence type="predicted"/>
<dbReference type="SMART" id="SM00850">
    <property type="entry name" value="LytTR"/>
    <property type="match status" value="1"/>
</dbReference>
<dbReference type="PANTHER" id="PTHR37299:SF1">
    <property type="entry name" value="STAGE 0 SPORULATION PROTEIN A HOMOLOG"/>
    <property type="match status" value="1"/>
</dbReference>
<dbReference type="Gene3D" id="2.40.50.1020">
    <property type="entry name" value="LytTr DNA-binding domain"/>
    <property type="match status" value="1"/>
</dbReference>
<evidence type="ECO:0000313" key="3">
    <source>
        <dbReference type="Proteomes" id="UP001162741"/>
    </source>
</evidence>
<dbReference type="RefSeq" id="WP_244840260.1">
    <property type="nucleotide sequence ID" value="NZ_CP107006.1"/>
</dbReference>
<dbReference type="Proteomes" id="UP001162741">
    <property type="component" value="Chromosome"/>
</dbReference>
<dbReference type="InterPro" id="IPR007492">
    <property type="entry name" value="LytTR_DNA-bd_dom"/>
</dbReference>
<protein>
    <submittedName>
        <fullName evidence="2">LytTR family transcriptional regulator DNA-binding domain-containing protein</fullName>
    </submittedName>
</protein>
<evidence type="ECO:0000313" key="2">
    <source>
        <dbReference type="EMBL" id="UYQ94800.1"/>
    </source>
</evidence>
<accession>A0ABY6J544</accession>
<gene>
    <name evidence="2" type="ORF">MKQ68_06810</name>
</gene>
<sequence>MKILCKDHEMAAAKQLIALVSSIDPRIEIVHEPQRPAAQRFLARSGSRLCSVPVEDIAYFYIRNRLCCIRTIHNTDHFITKSLDDVEQETDNTLFFRINRQFIVNYRHIQQVQAWFSGKLKVKVKPEVPEDIIVSRLKASEFKKWLGE</sequence>
<keyword evidence="3" id="KW-1185">Reference proteome</keyword>
<evidence type="ECO:0000259" key="1">
    <source>
        <dbReference type="PROSITE" id="PS50930"/>
    </source>
</evidence>
<dbReference type="InterPro" id="IPR046947">
    <property type="entry name" value="LytR-like"/>
</dbReference>
<dbReference type="Pfam" id="PF04397">
    <property type="entry name" value="LytTR"/>
    <property type="match status" value="1"/>
</dbReference>
<dbReference type="EMBL" id="CP107006">
    <property type="protein sequence ID" value="UYQ94800.1"/>
    <property type="molecule type" value="Genomic_DNA"/>
</dbReference>
<dbReference type="PROSITE" id="PS50930">
    <property type="entry name" value="HTH_LYTTR"/>
    <property type="match status" value="1"/>
</dbReference>
<name>A0ABY6J544_9BACT</name>